<reference evidence="2 3" key="1">
    <citation type="submission" date="2024-04" db="EMBL/GenBank/DDBJ databases">
        <title>Luteolibacter sp. isolated from soil.</title>
        <authorList>
            <person name="An J."/>
        </authorList>
    </citation>
    <scope>NUCLEOTIDE SEQUENCE [LARGE SCALE GENOMIC DNA]</scope>
    <source>
        <strain evidence="2 3">Y139</strain>
    </source>
</reference>
<sequence length="439" mass="47751">MMRGSGFVALLVLGALVALKESGSLRGLFAKPETERAVPKAVGGKYDEDRSNKPKRSREDLQRMADRWYQEILEKHPEMKVTFKEVPDERNGFLQLLNFMDRYAKDGLPIPENISEMISGHAPWDAAVMGKWVEENRGLMDEIVKIGLLDERSAKGIDMDRTNFFSAKVPNECSKLLLASARLAMERGDEAGALQSARAVFGLADHMDRMELPSLLSETVSVLLRQGARKAILSEILGAGGGTDRDLTAWQDLLAGDPETPADLARIFLGEWHNTTRSFLLPGLLGDQEILPMLVDSSKEAAGAGGEIRDPDSVVEAHLKYFSGLMAQMKASELGEIPGLSANPPDKSGVSPAGGALLDELFVGATAWSKGWTRAQTDAAIYQAALLAATGGEMPVEPFTGKPFIVDEEAGTIRVPEDPWFESMNYKPVKIPVVRGSAE</sequence>
<accession>A0ABU9AXU4</accession>
<protein>
    <submittedName>
        <fullName evidence="2">Uncharacterized protein</fullName>
    </submittedName>
</protein>
<organism evidence="2 3">
    <name type="scientific">Luteolibacter soli</name>
    <dbReference type="NCBI Taxonomy" id="3135280"/>
    <lineage>
        <taxon>Bacteria</taxon>
        <taxon>Pseudomonadati</taxon>
        <taxon>Verrucomicrobiota</taxon>
        <taxon>Verrucomicrobiia</taxon>
        <taxon>Verrucomicrobiales</taxon>
        <taxon>Verrucomicrobiaceae</taxon>
        <taxon>Luteolibacter</taxon>
    </lineage>
</organism>
<feature type="region of interest" description="Disordered" evidence="1">
    <location>
        <begin position="39"/>
        <end position="60"/>
    </location>
</feature>
<evidence type="ECO:0000313" key="3">
    <source>
        <dbReference type="Proteomes" id="UP001371305"/>
    </source>
</evidence>
<name>A0ABU9AXU4_9BACT</name>
<dbReference type="Proteomes" id="UP001371305">
    <property type="component" value="Unassembled WGS sequence"/>
</dbReference>
<dbReference type="EMBL" id="JBBUKT010000005">
    <property type="protein sequence ID" value="MEK7951577.1"/>
    <property type="molecule type" value="Genomic_DNA"/>
</dbReference>
<gene>
    <name evidence="2" type="ORF">WKV53_13760</name>
</gene>
<proteinExistence type="predicted"/>
<comment type="caution">
    <text evidence="2">The sequence shown here is derived from an EMBL/GenBank/DDBJ whole genome shotgun (WGS) entry which is preliminary data.</text>
</comment>
<evidence type="ECO:0000313" key="2">
    <source>
        <dbReference type="EMBL" id="MEK7951577.1"/>
    </source>
</evidence>
<keyword evidence="3" id="KW-1185">Reference proteome</keyword>
<dbReference type="RefSeq" id="WP_341405199.1">
    <property type="nucleotide sequence ID" value="NZ_JBBUKT010000005.1"/>
</dbReference>
<feature type="compositionally biased region" description="Basic and acidic residues" evidence="1">
    <location>
        <begin position="45"/>
        <end position="60"/>
    </location>
</feature>
<evidence type="ECO:0000256" key="1">
    <source>
        <dbReference type="SAM" id="MobiDB-lite"/>
    </source>
</evidence>